<evidence type="ECO:0000313" key="1">
    <source>
        <dbReference type="EMBL" id="MDR6945062.1"/>
    </source>
</evidence>
<organism evidence="1 2">
    <name type="scientific">Mucilaginibacter pocheonensis</name>
    <dbReference type="NCBI Taxonomy" id="398050"/>
    <lineage>
        <taxon>Bacteria</taxon>
        <taxon>Pseudomonadati</taxon>
        <taxon>Bacteroidota</taxon>
        <taxon>Sphingobacteriia</taxon>
        <taxon>Sphingobacteriales</taxon>
        <taxon>Sphingobacteriaceae</taxon>
        <taxon>Mucilaginibacter</taxon>
    </lineage>
</organism>
<keyword evidence="2" id="KW-1185">Reference proteome</keyword>
<protein>
    <recommendedName>
        <fullName evidence="3">Killing trait domain-containing protein</fullName>
    </recommendedName>
</protein>
<sequence length="98" mass="10421">MGDNSTANMIWHSPGATINNKPQIIEKVERIKEVIANDISIDDATRSNAVTTLNNLVSEVNNSGAPSQSTLSNVLSIGSNISSIASLAISLYQLFVHP</sequence>
<evidence type="ECO:0008006" key="3">
    <source>
        <dbReference type="Google" id="ProtNLM"/>
    </source>
</evidence>
<proteinExistence type="predicted"/>
<name>A0ABU1TI75_9SPHI</name>
<comment type="caution">
    <text evidence="1">The sequence shown here is derived from an EMBL/GenBank/DDBJ whole genome shotgun (WGS) entry which is preliminary data.</text>
</comment>
<dbReference type="Proteomes" id="UP001247620">
    <property type="component" value="Unassembled WGS sequence"/>
</dbReference>
<gene>
    <name evidence="1" type="ORF">J2W55_004930</name>
</gene>
<reference evidence="1 2" key="1">
    <citation type="submission" date="2023-07" db="EMBL/GenBank/DDBJ databases">
        <title>Sorghum-associated microbial communities from plants grown in Nebraska, USA.</title>
        <authorList>
            <person name="Schachtman D."/>
        </authorList>
    </citation>
    <scope>NUCLEOTIDE SEQUENCE [LARGE SCALE GENOMIC DNA]</scope>
    <source>
        <strain evidence="1 2">3262</strain>
    </source>
</reference>
<accession>A0ABU1TI75</accession>
<dbReference type="EMBL" id="JAVDUU010000005">
    <property type="protein sequence ID" value="MDR6945062.1"/>
    <property type="molecule type" value="Genomic_DNA"/>
</dbReference>
<evidence type="ECO:0000313" key="2">
    <source>
        <dbReference type="Proteomes" id="UP001247620"/>
    </source>
</evidence>